<comment type="catalytic activity">
    <reaction evidence="1 14">
        <text>Hydrolyzes free adenine bases from 7,8-dihydro-8-oxoguanine:adenine mismatched double-stranded DNA, leaving an apurinic site.</text>
        <dbReference type="EC" id="3.2.2.31"/>
    </reaction>
</comment>
<reference evidence="16 18" key="1">
    <citation type="submission" date="2015-11" db="EMBL/GenBank/DDBJ databases">
        <title>Genomic analysis of 38 Legionella species identifies large and diverse effector repertoires.</title>
        <authorList>
            <person name="Burstein D."/>
            <person name="Amaro F."/>
            <person name="Zusman T."/>
            <person name="Lifshitz Z."/>
            <person name="Cohen O."/>
            <person name="Gilbert J.A."/>
            <person name="Pupko T."/>
            <person name="Shuman H.A."/>
            <person name="Segal G."/>
        </authorList>
    </citation>
    <scope>NUCLEOTIDE SEQUENCE [LARGE SCALE GENOMIC DNA]</scope>
    <source>
        <strain evidence="16 18">WO-44C</strain>
    </source>
</reference>
<dbReference type="Pfam" id="PF00730">
    <property type="entry name" value="HhH-GPD"/>
    <property type="match status" value="1"/>
</dbReference>
<keyword evidence="7" id="KW-0479">Metal-binding</keyword>
<evidence type="ECO:0000256" key="11">
    <source>
        <dbReference type="ARBA" id="ARBA00023014"/>
    </source>
</evidence>
<evidence type="ECO:0000256" key="5">
    <source>
        <dbReference type="ARBA" id="ARBA00022023"/>
    </source>
</evidence>
<dbReference type="InterPro" id="IPR023170">
    <property type="entry name" value="HhH_base_excis_C"/>
</dbReference>
<comment type="cofactor">
    <cofactor evidence="14">
        <name>[4Fe-4S] cluster</name>
        <dbReference type="ChEBI" id="CHEBI:49883"/>
    </cofactor>
    <text evidence="14">Binds 1 [4Fe-4S] cluster.</text>
</comment>
<dbReference type="STRING" id="453.Lfee_0201"/>
<keyword evidence="6" id="KW-0004">4Fe-4S</keyword>
<dbReference type="GO" id="GO:0034039">
    <property type="term" value="F:8-oxo-7,8-dihydroguanine DNA N-glycosylase activity"/>
    <property type="evidence" value="ECO:0007669"/>
    <property type="project" value="TreeGrafter"/>
</dbReference>
<feature type="domain" description="HhH-GPD" evidence="15">
    <location>
        <begin position="39"/>
        <end position="190"/>
    </location>
</feature>
<accession>A0A0W0U9L8</accession>
<dbReference type="Gene3D" id="1.10.340.30">
    <property type="entry name" value="Hypothetical protein, domain 2"/>
    <property type="match status" value="1"/>
</dbReference>
<evidence type="ECO:0000256" key="4">
    <source>
        <dbReference type="ARBA" id="ARBA00012045"/>
    </source>
</evidence>
<name>A0A0W0U9L8_9GAMM</name>
<dbReference type="EMBL" id="LNYB01000008">
    <property type="protein sequence ID" value="KTD04374.1"/>
    <property type="molecule type" value="Genomic_DNA"/>
</dbReference>
<dbReference type="Proteomes" id="UP000054698">
    <property type="component" value="Unassembled WGS sequence"/>
</dbReference>
<reference evidence="17 19" key="2">
    <citation type="submission" date="2018-06" db="EMBL/GenBank/DDBJ databases">
        <authorList>
            <consortium name="Pathogen Informatics"/>
            <person name="Doyle S."/>
        </authorList>
    </citation>
    <scope>NUCLEOTIDE SEQUENCE [LARGE SCALE GENOMIC DNA]</scope>
    <source>
        <strain evidence="17 19">NCTC12022</strain>
    </source>
</reference>
<dbReference type="InterPro" id="IPR044298">
    <property type="entry name" value="MIG/MutY"/>
</dbReference>
<dbReference type="EC" id="3.2.2.31" evidence="4 14"/>
<dbReference type="Pfam" id="PF00633">
    <property type="entry name" value="HHH"/>
    <property type="match status" value="1"/>
</dbReference>
<dbReference type="InterPro" id="IPR003265">
    <property type="entry name" value="HhH-GPD_domain"/>
</dbReference>
<evidence type="ECO:0000256" key="13">
    <source>
        <dbReference type="ARBA" id="ARBA00023295"/>
    </source>
</evidence>
<dbReference type="CDD" id="cd00056">
    <property type="entry name" value="ENDO3c"/>
    <property type="match status" value="1"/>
</dbReference>
<dbReference type="InterPro" id="IPR004036">
    <property type="entry name" value="Endonuclease-III-like_CS2"/>
</dbReference>
<dbReference type="GO" id="GO:0046872">
    <property type="term" value="F:metal ion binding"/>
    <property type="evidence" value="ECO:0007669"/>
    <property type="project" value="UniProtKB-UniRule"/>
</dbReference>
<evidence type="ECO:0000313" key="16">
    <source>
        <dbReference type="EMBL" id="KTD04374.1"/>
    </source>
</evidence>
<evidence type="ECO:0000256" key="2">
    <source>
        <dbReference type="ARBA" id="ARBA00002933"/>
    </source>
</evidence>
<dbReference type="PANTHER" id="PTHR42944:SF1">
    <property type="entry name" value="ADENINE DNA GLYCOSYLASE"/>
    <property type="match status" value="1"/>
</dbReference>
<evidence type="ECO:0000256" key="10">
    <source>
        <dbReference type="ARBA" id="ARBA00023004"/>
    </source>
</evidence>
<evidence type="ECO:0000313" key="19">
    <source>
        <dbReference type="Proteomes" id="UP000251942"/>
    </source>
</evidence>
<dbReference type="SMART" id="SM00478">
    <property type="entry name" value="ENDO3c"/>
    <property type="match status" value="1"/>
</dbReference>
<keyword evidence="9 17" id="KW-0378">Hydrolase</keyword>
<dbReference type="PANTHER" id="PTHR42944">
    <property type="entry name" value="ADENINE DNA GLYCOSYLASE"/>
    <property type="match status" value="1"/>
</dbReference>
<keyword evidence="12" id="KW-0234">DNA repair</keyword>
<dbReference type="InterPro" id="IPR000445">
    <property type="entry name" value="HhH_motif"/>
</dbReference>
<dbReference type="EMBL" id="UASS01000040">
    <property type="protein sequence ID" value="SPX62830.1"/>
    <property type="molecule type" value="Genomic_DNA"/>
</dbReference>
<keyword evidence="11" id="KW-0411">Iron-sulfur</keyword>
<evidence type="ECO:0000256" key="8">
    <source>
        <dbReference type="ARBA" id="ARBA00022763"/>
    </source>
</evidence>
<dbReference type="GO" id="GO:0032357">
    <property type="term" value="F:oxidized purine DNA binding"/>
    <property type="evidence" value="ECO:0007669"/>
    <property type="project" value="TreeGrafter"/>
</dbReference>
<sequence length="353" mass="39992">MIQEQFSNPLLAWFDLHGRKDLPWQHPRSAYRVWVSEIMLQQTQVKTVIPYFNRFIDSFPDIWQLAQAPEDQVLAHWSGLGYYSRARNLSQTAKIICEEYAGEFPATLAELVALPGIGPSTAAAIASQAFNQPTAILDGNVKRVLCRYFLIDGWPEQSAVKQQLWQLAHQCMPTQRCADYTQAIMDLGATCCTTRQPNCASCPVRKTCLANIHDKTTLYPQKKLKKSLPVKQQQFLLLYTDNNKIYLEKRPPSGLWGGLWCLPIIDNTATCPRDYIAKHYALTSQQPTELLTLKHSFSHFHLYIKALALKTTSKKNVLNECPGNWFAATELNQLGLAKPVSDIINHFLLQSGI</sequence>
<dbReference type="Proteomes" id="UP000251942">
    <property type="component" value="Unassembled WGS sequence"/>
</dbReference>
<dbReference type="InterPro" id="IPR011257">
    <property type="entry name" value="DNA_glycosylase"/>
</dbReference>
<comment type="similarity">
    <text evidence="3 14">Belongs to the Nth/MutY family.</text>
</comment>
<evidence type="ECO:0000313" key="18">
    <source>
        <dbReference type="Proteomes" id="UP000054698"/>
    </source>
</evidence>
<dbReference type="FunFam" id="1.10.340.30:FF:000002">
    <property type="entry name" value="Adenine DNA glycosylase"/>
    <property type="match status" value="1"/>
</dbReference>
<dbReference type="NCBIfam" id="TIGR01084">
    <property type="entry name" value="mutY"/>
    <property type="match status" value="1"/>
</dbReference>
<dbReference type="GO" id="GO:0035485">
    <property type="term" value="F:adenine/guanine mispair binding"/>
    <property type="evidence" value="ECO:0007669"/>
    <property type="project" value="TreeGrafter"/>
</dbReference>
<evidence type="ECO:0000259" key="15">
    <source>
        <dbReference type="SMART" id="SM00478"/>
    </source>
</evidence>
<dbReference type="PROSITE" id="PS01155">
    <property type="entry name" value="ENDONUCLEASE_III_2"/>
    <property type="match status" value="1"/>
</dbReference>
<evidence type="ECO:0000256" key="12">
    <source>
        <dbReference type="ARBA" id="ARBA00023204"/>
    </source>
</evidence>
<dbReference type="Pfam" id="PF14815">
    <property type="entry name" value="NUDIX_4"/>
    <property type="match status" value="1"/>
</dbReference>
<organism evidence="16 18">
    <name type="scientific">Legionella feeleii</name>
    <dbReference type="NCBI Taxonomy" id="453"/>
    <lineage>
        <taxon>Bacteria</taxon>
        <taxon>Pseudomonadati</taxon>
        <taxon>Pseudomonadota</taxon>
        <taxon>Gammaproteobacteria</taxon>
        <taxon>Legionellales</taxon>
        <taxon>Legionellaceae</taxon>
        <taxon>Legionella</taxon>
    </lineage>
</organism>
<evidence type="ECO:0000256" key="14">
    <source>
        <dbReference type="RuleBase" id="RU365096"/>
    </source>
</evidence>
<gene>
    <name evidence="16" type="primary">mutY</name>
    <name evidence="16" type="ORF">Lfee_0201</name>
    <name evidence="17" type="ORF">NCTC12022_03598</name>
</gene>
<comment type="function">
    <text evidence="2">Adenine glycosylase active on G-A mispairs. MutY also corrects error-prone DNA synthesis past GO lesions which are due to the oxidatively damaged form of guanine: 7,8-dihydro-8-oxoguanine (8-oxo-dGTP).</text>
</comment>
<dbReference type="Gene3D" id="3.90.79.10">
    <property type="entry name" value="Nucleoside Triphosphate Pyrophosphohydrolase"/>
    <property type="match status" value="1"/>
</dbReference>
<dbReference type="InterPro" id="IPR015797">
    <property type="entry name" value="NUDIX_hydrolase-like_dom_sf"/>
</dbReference>
<evidence type="ECO:0000256" key="6">
    <source>
        <dbReference type="ARBA" id="ARBA00022485"/>
    </source>
</evidence>
<dbReference type="PATRIC" id="fig|453.4.peg.222"/>
<dbReference type="SUPFAM" id="SSF55811">
    <property type="entry name" value="Nudix"/>
    <property type="match status" value="1"/>
</dbReference>
<keyword evidence="13 14" id="KW-0326">Glycosidase</keyword>
<keyword evidence="10 14" id="KW-0408">Iron</keyword>
<dbReference type="SUPFAM" id="SSF48150">
    <property type="entry name" value="DNA-glycosylase"/>
    <property type="match status" value="1"/>
</dbReference>
<evidence type="ECO:0000256" key="1">
    <source>
        <dbReference type="ARBA" id="ARBA00000843"/>
    </source>
</evidence>
<evidence type="ECO:0000256" key="7">
    <source>
        <dbReference type="ARBA" id="ARBA00022723"/>
    </source>
</evidence>
<dbReference type="OrthoDB" id="9802365at2"/>
<dbReference type="GO" id="GO:0051539">
    <property type="term" value="F:4 iron, 4 sulfur cluster binding"/>
    <property type="evidence" value="ECO:0007669"/>
    <property type="project" value="UniProtKB-UniRule"/>
</dbReference>
<dbReference type="CDD" id="cd03431">
    <property type="entry name" value="NUDIX_DNA_Glycosylase_C-MutY"/>
    <property type="match status" value="1"/>
</dbReference>
<dbReference type="InterPro" id="IPR029119">
    <property type="entry name" value="MutY_C"/>
</dbReference>
<evidence type="ECO:0000256" key="3">
    <source>
        <dbReference type="ARBA" id="ARBA00008343"/>
    </source>
</evidence>
<evidence type="ECO:0000313" key="17">
    <source>
        <dbReference type="EMBL" id="SPX62830.1"/>
    </source>
</evidence>
<keyword evidence="18" id="KW-1185">Reference proteome</keyword>
<evidence type="ECO:0000256" key="9">
    <source>
        <dbReference type="ARBA" id="ARBA00022801"/>
    </source>
</evidence>
<dbReference type="GO" id="GO:0006284">
    <property type="term" value="P:base-excision repair"/>
    <property type="evidence" value="ECO:0007669"/>
    <property type="project" value="UniProtKB-UniRule"/>
</dbReference>
<proteinExistence type="inferred from homology"/>
<protein>
    <recommendedName>
        <fullName evidence="5 14">Adenine DNA glycosylase</fullName>
        <ecNumber evidence="4 14">3.2.2.31</ecNumber>
    </recommendedName>
</protein>
<dbReference type="GO" id="GO:0000701">
    <property type="term" value="F:purine-specific mismatch base pair DNA N-glycosylase activity"/>
    <property type="evidence" value="ECO:0007669"/>
    <property type="project" value="UniProtKB-EC"/>
</dbReference>
<dbReference type="GO" id="GO:0006298">
    <property type="term" value="P:mismatch repair"/>
    <property type="evidence" value="ECO:0007669"/>
    <property type="project" value="TreeGrafter"/>
</dbReference>
<keyword evidence="8 14" id="KW-0227">DNA damage</keyword>
<dbReference type="InterPro" id="IPR005760">
    <property type="entry name" value="A/G_AdeGlyc_MutY"/>
</dbReference>
<dbReference type="AlphaFoldDB" id="A0A0W0U9L8"/>
<dbReference type="Gene3D" id="1.10.1670.10">
    <property type="entry name" value="Helix-hairpin-Helix base-excision DNA repair enzymes (C-terminal)"/>
    <property type="match status" value="1"/>
</dbReference>